<evidence type="ECO:0000313" key="4">
    <source>
        <dbReference type="Proteomes" id="UP000001225"/>
    </source>
</evidence>
<organism evidence="3 4">
    <name type="scientific">Bordetella petrii (strain ATCC BAA-461 / DSM 12804 / CCUG 43448 / CIP 107267 / Se-1111R)</name>
    <dbReference type="NCBI Taxonomy" id="340100"/>
    <lineage>
        <taxon>Bacteria</taxon>
        <taxon>Pseudomonadati</taxon>
        <taxon>Pseudomonadota</taxon>
        <taxon>Betaproteobacteria</taxon>
        <taxon>Burkholderiales</taxon>
        <taxon>Alcaligenaceae</taxon>
        <taxon>Bordetella</taxon>
    </lineage>
</organism>
<dbReference type="EMBL" id="AM902716">
    <property type="protein sequence ID" value="CAP40524.1"/>
    <property type="molecule type" value="Genomic_DNA"/>
</dbReference>
<keyword evidence="4" id="KW-1185">Reference proteome</keyword>
<dbReference type="KEGG" id="bpt:Bpet0193"/>
<sequence length="1444" mass="147195">MSFTHSARDPFFAGKLNVPRATPVFAISALAAALLIAFPTAHADSVSRKVVASNREDVNLRHGRSYEYLEAKRGGEISGRKNNVKGQAGELVNANSGGEIKLKDANIEASRASRLHDKEQGPAVSATGSHQHGHRGHDSVVKLEDGKVTTHNNNSPALRASQQGGKIYADGTELRTRGTGSDVVQALDGGQVFLRGTEIASEGRDSDGVKVYGRGASASVDRSRILTRGRDADGVSVKHGGIAVVSKSSIQTSGRSADGISVSGERSLVVGDSLKISTKGENSHGVDVEDGGTLLLSRGDVESKGKDGRGVAIDDGGRAVIVGSKVSASGDRGIALHVDDKDSQAIVIGSRLQSSGRSGQAVLIEDGADALIAGSTIVADGLGVQVQGKGSQLIGLDVDIDAESEARYRQSREPALGLRVEDQAKALLVGGSIQAKGDQATGVSVGGSGSLVFAAGTDIRATGDDSTGMRVSRDARAILVGSDIQGGGKGLDITKGGQAGTVGGTVTATDARGVALSVSGRDSVAATIGTNLTADGQDGVAVEVRDAGRAYLIDSSLNARAVGLRAEGKDASVVSVGSSITAGTEIVPVGRAYSEPAVGVASDTGATVILIGGDVTALGDNSVAAQATSGDMLIAGTKIGTSGTNATAVLAQQPEQDGKRGRDWHATSSRIAVIGSTVSTTGAEAAAVKADGKRSEILVAKSAVNTAGQGSHGVVVQDGGKVALVDSTVQVSGEQTAAARVQSEVSRYHRSVSELYINGTTLAATGENSAGIELDNSANVYLQESTVSATGASLVSTLSQRGQTQNITVGNGANLVENNGTLLQVNRSGDSGSSKVNLDLQDGSVTAGNIVDDLAVPLSGNGGTYVKLGALATYDGKMIGVREVTTEGGNQKINFEGGSTIGNLSIDNKAVTSGGTTAQRILAEGDVTIDDATLGGNWKIDGKLTSKNGGIVKPGNSVGTVSTAGIDWQAGTVYQAEINEAGQSDLVEVTGPDSADIANSSLVVSEENGAGRFRLNQDYTVLTAAGGVQGEFVSADWTGTAYPLIAMDTLYSDNAVAVRMGVNRQALSTMDFTSNQRATGFGAASVAGANATVDEAFFSSDPAQAFDQLSGEVHATARSLVFADMLSTNAALQSQMRANLGATLLPGQPMAASDGTPAGAQPKSASYPLWVRFNAASINNDGDGNTASAHYSTTRLLVGADAGIGGGWRLGAAGGASTGDFNVKDRSSDGTINNYTFALYGGNSWILGPGKLNLLLGGGYTRHNIDTDRNVSLGAGQELSADYHGSTWQLFGDLGYAIPWGETHHVEPYVNVSWFNQRMSGFSESGGDAALSSSASTAKLSSYTLGLRSALVFPGKTNAFTVRTNLGWRHAGGDRSPTRSMQFIEGAGSAFSIAGAPIAKNSLLVGLSGEVSLDSNFAMGLSYDGEFGSGNADNAGSLFMKVRF</sequence>
<dbReference type="NCBIfam" id="TIGR01414">
    <property type="entry name" value="autotrans_barl"/>
    <property type="match status" value="1"/>
</dbReference>
<feature type="region of interest" description="Disordered" evidence="1">
    <location>
        <begin position="113"/>
        <end position="137"/>
    </location>
</feature>
<dbReference type="SMART" id="SM00869">
    <property type="entry name" value="Autotransporter"/>
    <property type="match status" value="1"/>
</dbReference>
<dbReference type="GO" id="GO:0019867">
    <property type="term" value="C:outer membrane"/>
    <property type="evidence" value="ECO:0007669"/>
    <property type="project" value="InterPro"/>
</dbReference>
<reference evidence="3 4" key="1">
    <citation type="journal article" date="2008" name="BMC Genomics">
        <title>The missing link: Bordetella petrii is endowed with both the metabolic versatility of environmental bacteria and virulence traits of pathogenic Bordetellae.</title>
        <authorList>
            <person name="Gross R."/>
            <person name="Guzman C.A."/>
            <person name="Sebaihia M."/>
            <person name="Martins Dos Santos V.A."/>
            <person name="Pieper D.H."/>
            <person name="Koebnik R."/>
            <person name="Lechner M."/>
            <person name="Bartels D."/>
            <person name="Buhrmester J."/>
            <person name="Choudhuri J.V."/>
            <person name="Ebensen T."/>
            <person name="Gaigalat L."/>
            <person name="Herrmann S."/>
            <person name="Khachane A.N."/>
            <person name="Larisch C."/>
            <person name="Link S."/>
            <person name="Linke B."/>
            <person name="Meyer F."/>
            <person name="Mormann S."/>
            <person name="Nakunst D."/>
            <person name="Rueckert C."/>
            <person name="Schneiker-Bekel S."/>
            <person name="Schulze K."/>
            <person name="Vorhoelter F.J."/>
            <person name="Yevsa T."/>
            <person name="Engle J.T."/>
            <person name="Goldman W.E."/>
            <person name="Puehler A."/>
            <person name="Goebel U.B."/>
            <person name="Goesmann A."/>
            <person name="Bloecker H."/>
            <person name="Kaiser O."/>
            <person name="Martinez-Arias R."/>
        </authorList>
    </citation>
    <scope>NUCLEOTIDE SEQUENCE [LARGE SCALE GENOMIC DNA]</scope>
    <source>
        <strain evidence="4">ATCC BAA-461 / DSM 12804 / CCUG 43448 / CIP 107267 / Se-1111R</strain>
    </source>
</reference>
<dbReference type="STRING" id="94624.Bpet0193"/>
<accession>A9HWP1</accession>
<evidence type="ECO:0000313" key="3">
    <source>
        <dbReference type="EMBL" id="CAP40524.1"/>
    </source>
</evidence>
<evidence type="ECO:0000259" key="2">
    <source>
        <dbReference type="PROSITE" id="PS51208"/>
    </source>
</evidence>
<dbReference type="Gene3D" id="2.160.20.20">
    <property type="match status" value="2"/>
</dbReference>
<dbReference type="Gene3D" id="2.40.128.130">
    <property type="entry name" value="Autotransporter beta-domain"/>
    <property type="match status" value="1"/>
</dbReference>
<feature type="compositionally biased region" description="Polar residues" evidence="1">
    <location>
        <begin position="149"/>
        <end position="164"/>
    </location>
</feature>
<dbReference type="InterPro" id="IPR011050">
    <property type="entry name" value="Pectin_lyase_fold/virulence"/>
</dbReference>
<dbReference type="InterPro" id="IPR012332">
    <property type="entry name" value="Autotransporter_pectin_lyase_C"/>
</dbReference>
<dbReference type="InterPro" id="IPR006626">
    <property type="entry name" value="PbH1"/>
</dbReference>
<dbReference type="SUPFAM" id="SSF51126">
    <property type="entry name" value="Pectin lyase-like"/>
    <property type="match status" value="1"/>
</dbReference>
<dbReference type="PROSITE" id="PS51208">
    <property type="entry name" value="AUTOTRANSPORTER"/>
    <property type="match status" value="1"/>
</dbReference>
<name>A9HWP1_BORPD</name>
<dbReference type="eggNOG" id="COG4625">
    <property type="taxonomic scope" value="Bacteria"/>
</dbReference>
<evidence type="ECO:0000256" key="1">
    <source>
        <dbReference type="SAM" id="MobiDB-lite"/>
    </source>
</evidence>
<dbReference type="InterPro" id="IPR005546">
    <property type="entry name" value="Autotransporte_beta"/>
</dbReference>
<dbReference type="InterPro" id="IPR006315">
    <property type="entry name" value="OM_autotransptr_brl_dom"/>
</dbReference>
<dbReference type="Pfam" id="PF03797">
    <property type="entry name" value="Autotransporter"/>
    <property type="match status" value="1"/>
</dbReference>
<dbReference type="InterPro" id="IPR036709">
    <property type="entry name" value="Autotransporte_beta_dom_sf"/>
</dbReference>
<feature type="region of interest" description="Disordered" evidence="1">
    <location>
        <begin position="147"/>
        <end position="166"/>
    </location>
</feature>
<protein>
    <submittedName>
        <fullName evidence="3">Autotransporter</fullName>
    </submittedName>
</protein>
<dbReference type="Proteomes" id="UP000001225">
    <property type="component" value="Chromosome"/>
</dbReference>
<proteinExistence type="predicted"/>
<dbReference type="SMART" id="SM00710">
    <property type="entry name" value="PbH1"/>
    <property type="match status" value="8"/>
</dbReference>
<dbReference type="SUPFAM" id="SSF103515">
    <property type="entry name" value="Autotransporter"/>
    <property type="match status" value="1"/>
</dbReference>
<feature type="domain" description="Autotransporter" evidence="2">
    <location>
        <begin position="1162"/>
        <end position="1444"/>
    </location>
</feature>
<gene>
    <name evidence="3" type="ordered locus">Bpet0193</name>
</gene>